<organism evidence="2 3">
    <name type="scientific">Actinospica acidithermotolerans</name>
    <dbReference type="NCBI Taxonomy" id="2828514"/>
    <lineage>
        <taxon>Bacteria</taxon>
        <taxon>Bacillati</taxon>
        <taxon>Actinomycetota</taxon>
        <taxon>Actinomycetes</taxon>
        <taxon>Catenulisporales</taxon>
        <taxon>Actinospicaceae</taxon>
        <taxon>Actinospica</taxon>
    </lineage>
</organism>
<accession>A0A941EJ84</accession>
<feature type="region of interest" description="Disordered" evidence="1">
    <location>
        <begin position="30"/>
        <end position="136"/>
    </location>
</feature>
<proteinExistence type="predicted"/>
<feature type="non-terminal residue" evidence="2">
    <location>
        <position position="1"/>
    </location>
</feature>
<evidence type="ECO:0000313" key="2">
    <source>
        <dbReference type="EMBL" id="MBR7831532.1"/>
    </source>
</evidence>
<reference evidence="2" key="1">
    <citation type="submission" date="2021-04" db="EMBL/GenBank/DDBJ databases">
        <title>Genome based classification of Actinospica acidithermotolerans sp. nov., an actinobacterium isolated from an Indonesian hot spring.</title>
        <authorList>
            <person name="Kusuma A.B."/>
            <person name="Putra K.E."/>
            <person name="Nafisah S."/>
            <person name="Loh J."/>
            <person name="Nouioui I."/>
            <person name="Goodfellow M."/>
        </authorList>
    </citation>
    <scope>NUCLEOTIDE SEQUENCE</scope>
    <source>
        <strain evidence="2">MGRD01-02</strain>
    </source>
</reference>
<dbReference type="EMBL" id="JAGSOH010000321">
    <property type="protein sequence ID" value="MBR7831532.1"/>
    <property type="molecule type" value="Genomic_DNA"/>
</dbReference>
<evidence type="ECO:0000256" key="1">
    <source>
        <dbReference type="SAM" id="MobiDB-lite"/>
    </source>
</evidence>
<dbReference type="AlphaFoldDB" id="A0A941EJ84"/>
<feature type="compositionally biased region" description="Acidic residues" evidence="1">
    <location>
        <begin position="102"/>
        <end position="113"/>
    </location>
</feature>
<feature type="compositionally biased region" description="Basic and acidic residues" evidence="1">
    <location>
        <begin position="30"/>
        <end position="39"/>
    </location>
</feature>
<feature type="compositionally biased region" description="Acidic residues" evidence="1">
    <location>
        <begin position="83"/>
        <end position="94"/>
    </location>
</feature>
<protein>
    <submittedName>
        <fullName evidence="2">Uncharacterized protein</fullName>
    </submittedName>
</protein>
<evidence type="ECO:0000313" key="3">
    <source>
        <dbReference type="Proteomes" id="UP000676325"/>
    </source>
</evidence>
<keyword evidence="3" id="KW-1185">Reference proteome</keyword>
<gene>
    <name evidence="2" type="ORF">KDK95_34910</name>
</gene>
<feature type="non-terminal residue" evidence="2">
    <location>
        <position position="204"/>
    </location>
</feature>
<dbReference type="Proteomes" id="UP000676325">
    <property type="component" value="Unassembled WGS sequence"/>
</dbReference>
<feature type="region of interest" description="Disordered" evidence="1">
    <location>
        <begin position="182"/>
        <end position="204"/>
    </location>
</feature>
<name>A0A941EJ84_9ACTN</name>
<sequence length="204" mass="21284">MTLLDDAPNLAHLFAHARLGSDLTPEQHEAWNHALDALRAHALSEPAETATNTEPEPEDPQPTTDPDPVSEGSAPPTGAPEDAAPEPEAPEEAPGEDREPNGEPEDAEDEPEPDSTATPVIPGSSGSLAGLGPARPGELQDKVAVFLADHVGTEYTVTEVAKELGHSGGAVGNAMKTLASDGRIIETSASPRKYTARTPDPYRP</sequence>
<feature type="compositionally biased region" description="Low complexity" evidence="1">
    <location>
        <begin position="45"/>
        <end position="54"/>
    </location>
</feature>
<comment type="caution">
    <text evidence="2">The sequence shown here is derived from an EMBL/GenBank/DDBJ whole genome shotgun (WGS) entry which is preliminary data.</text>
</comment>
<feature type="compositionally biased region" description="Low complexity" evidence="1">
    <location>
        <begin position="122"/>
        <end position="134"/>
    </location>
</feature>